<reference evidence="4" key="1">
    <citation type="submission" date="2019-06" db="EMBL/GenBank/DDBJ databases">
        <title>Gordonia isolated from sludge of a wastewater treatment plant.</title>
        <authorList>
            <person name="Tamura T."/>
            <person name="Aoyama K."/>
            <person name="Kang Y."/>
            <person name="Saito S."/>
            <person name="Akiyama N."/>
            <person name="Yazawa K."/>
            <person name="Gonoi T."/>
            <person name="Mikami Y."/>
        </authorList>
    </citation>
    <scope>NUCLEOTIDE SEQUENCE [LARGE SCALE GENOMIC DNA]</scope>
    <source>
        <strain evidence="4">NBRC 107696</strain>
    </source>
</reference>
<organism evidence="3 4">
    <name type="scientific">Gordonia spumicola</name>
    <dbReference type="NCBI Taxonomy" id="589161"/>
    <lineage>
        <taxon>Bacteria</taxon>
        <taxon>Bacillati</taxon>
        <taxon>Actinomycetota</taxon>
        <taxon>Actinomycetes</taxon>
        <taxon>Mycobacteriales</taxon>
        <taxon>Gordoniaceae</taxon>
        <taxon>Gordonia</taxon>
    </lineage>
</organism>
<name>A0A7I9V8T2_9ACTN</name>
<dbReference type="InterPro" id="IPR006121">
    <property type="entry name" value="HMA_dom"/>
</dbReference>
<dbReference type="Proteomes" id="UP000444960">
    <property type="component" value="Unassembled WGS sequence"/>
</dbReference>
<dbReference type="EMBL" id="BJOV01000003">
    <property type="protein sequence ID" value="GEE01715.1"/>
    <property type="molecule type" value="Genomic_DNA"/>
</dbReference>
<gene>
    <name evidence="3" type="ORF">nbrc107696_21610</name>
</gene>
<keyword evidence="1" id="KW-0479">Metal-binding</keyword>
<dbReference type="OrthoDB" id="9813965at2"/>
<feature type="domain" description="HMA" evidence="2">
    <location>
        <begin position="3"/>
        <end position="68"/>
    </location>
</feature>
<dbReference type="InterPro" id="IPR036163">
    <property type="entry name" value="HMA_dom_sf"/>
</dbReference>
<dbReference type="CDD" id="cd00371">
    <property type="entry name" value="HMA"/>
    <property type="match status" value="1"/>
</dbReference>
<dbReference type="SUPFAM" id="SSF55008">
    <property type="entry name" value="HMA, heavy metal-associated domain"/>
    <property type="match status" value="1"/>
</dbReference>
<dbReference type="Gene3D" id="3.30.70.100">
    <property type="match status" value="1"/>
</dbReference>
<dbReference type="InterPro" id="IPR001802">
    <property type="entry name" value="MerP/CopZ"/>
</dbReference>
<protein>
    <submittedName>
        <fullName evidence="3">Metal-binding protein</fullName>
    </submittedName>
</protein>
<keyword evidence="4" id="KW-1185">Reference proteome</keyword>
<dbReference type="PROSITE" id="PS50846">
    <property type="entry name" value="HMA_2"/>
    <property type="match status" value="1"/>
</dbReference>
<sequence length="68" mass="6919">MSEIATITVDGMTCGHCATSVREEISEIAGVRKVDVDVPSGRVDITSDAPLDPAAVGAAVAEAGYSVR</sequence>
<comment type="caution">
    <text evidence="3">The sequence shown here is derived from an EMBL/GenBank/DDBJ whole genome shotgun (WGS) entry which is preliminary data.</text>
</comment>
<dbReference type="GO" id="GO:0046872">
    <property type="term" value="F:metal ion binding"/>
    <property type="evidence" value="ECO:0007669"/>
    <property type="project" value="UniProtKB-KW"/>
</dbReference>
<dbReference type="PRINTS" id="PR00946">
    <property type="entry name" value="HGSCAVENGER"/>
</dbReference>
<dbReference type="PROSITE" id="PS01047">
    <property type="entry name" value="HMA_1"/>
    <property type="match status" value="1"/>
</dbReference>
<dbReference type="InterPro" id="IPR017969">
    <property type="entry name" value="Heavy-metal-associated_CS"/>
</dbReference>
<dbReference type="RefSeq" id="WP_161895472.1">
    <property type="nucleotide sequence ID" value="NZ_BJOV01000003.1"/>
</dbReference>
<evidence type="ECO:0000313" key="3">
    <source>
        <dbReference type="EMBL" id="GEE01715.1"/>
    </source>
</evidence>
<accession>A0A7I9V8T2</accession>
<evidence type="ECO:0000313" key="4">
    <source>
        <dbReference type="Proteomes" id="UP000444960"/>
    </source>
</evidence>
<evidence type="ECO:0000256" key="1">
    <source>
        <dbReference type="ARBA" id="ARBA00022723"/>
    </source>
</evidence>
<dbReference type="AlphaFoldDB" id="A0A7I9V8T2"/>
<evidence type="ECO:0000259" key="2">
    <source>
        <dbReference type="PROSITE" id="PS50846"/>
    </source>
</evidence>
<proteinExistence type="predicted"/>
<dbReference type="Pfam" id="PF00403">
    <property type="entry name" value="HMA"/>
    <property type="match status" value="1"/>
</dbReference>